<evidence type="ECO:0000256" key="1">
    <source>
        <dbReference type="PIRSR" id="PIRSR639069-1"/>
    </source>
</evidence>
<name>A0A4Q7Y6Q5_9ACTN</name>
<proteinExistence type="predicted"/>
<dbReference type="InterPro" id="IPR039069">
    <property type="entry name" value="CE7"/>
</dbReference>
<protein>
    <submittedName>
        <fullName evidence="4">Cephalosporin-C deacetylase</fullName>
    </submittedName>
</protein>
<sequence>MPHSDLPLEELRRYRPRLPAPDDLQDFWSATLAEAGQRPLDASWTPVDSGLVTVETSDVSFAGFGGSEVRAWLHLPARALRGDRQLPGVVQYQGYNGGRGLPHEHVFWASAGFAQLVVDTRGQGSGWTVGDTGDPVGAAAAQPGFLTRGVQDRQDYYYRRVYTDATRAFELLRDHPDVDGDRVAVAGISQGGGIALAVAALARGVAAVLPDVPFLCDFPRATRVAAGDPYGEIVRYLKAHRDRVDQVFRTLSYFDGAVLARAASAPALFSVALMDEICPPSTVFAAYNAYAGPKEIAVYPYNDHEGGQAHQQREQLGWLRGVLDAPAGRPTPRGLGD</sequence>
<evidence type="ECO:0000256" key="2">
    <source>
        <dbReference type="PIRSR" id="PIRSR639069-2"/>
    </source>
</evidence>
<dbReference type="GO" id="GO:0052689">
    <property type="term" value="F:carboxylic ester hydrolase activity"/>
    <property type="evidence" value="ECO:0007669"/>
    <property type="project" value="TreeGrafter"/>
</dbReference>
<dbReference type="Gene3D" id="3.40.50.1820">
    <property type="entry name" value="alpha/beta hydrolase"/>
    <property type="match status" value="1"/>
</dbReference>
<evidence type="ECO:0000313" key="5">
    <source>
        <dbReference type="Proteomes" id="UP000292507"/>
    </source>
</evidence>
<feature type="active site" description="Nucleophile" evidence="1">
    <location>
        <position position="189"/>
    </location>
</feature>
<dbReference type="OrthoDB" id="9770528at2"/>
<feature type="active site" description="Charge relay system" evidence="1">
    <location>
        <position position="275"/>
    </location>
</feature>
<gene>
    <name evidence="4" type="ORF">BKA19_1304</name>
</gene>
<dbReference type="AlphaFoldDB" id="A0A4Q7Y6Q5"/>
<dbReference type="InterPro" id="IPR029058">
    <property type="entry name" value="AB_hydrolase_fold"/>
</dbReference>
<dbReference type="InterPro" id="IPR008391">
    <property type="entry name" value="AXE1_dom"/>
</dbReference>
<dbReference type="Proteomes" id="UP000292507">
    <property type="component" value="Unassembled WGS sequence"/>
</dbReference>
<evidence type="ECO:0000313" key="4">
    <source>
        <dbReference type="EMBL" id="RZU31629.1"/>
    </source>
</evidence>
<dbReference type="SUPFAM" id="SSF53474">
    <property type="entry name" value="alpha/beta-Hydrolases"/>
    <property type="match status" value="1"/>
</dbReference>
<feature type="active site" description="Charge relay system" evidence="1">
    <location>
        <position position="304"/>
    </location>
</feature>
<dbReference type="RefSeq" id="WP_104529606.1">
    <property type="nucleotide sequence ID" value="NZ_POQT01000030.1"/>
</dbReference>
<dbReference type="GO" id="GO:0005976">
    <property type="term" value="P:polysaccharide metabolic process"/>
    <property type="evidence" value="ECO:0007669"/>
    <property type="project" value="TreeGrafter"/>
</dbReference>
<organism evidence="4 5">
    <name type="scientific">Blastococcus saxobsidens</name>
    <dbReference type="NCBI Taxonomy" id="138336"/>
    <lineage>
        <taxon>Bacteria</taxon>
        <taxon>Bacillati</taxon>
        <taxon>Actinomycetota</taxon>
        <taxon>Actinomycetes</taxon>
        <taxon>Geodermatophilales</taxon>
        <taxon>Geodermatophilaceae</taxon>
        <taxon>Blastococcus</taxon>
    </lineage>
</organism>
<keyword evidence="5" id="KW-1185">Reference proteome</keyword>
<evidence type="ECO:0000259" key="3">
    <source>
        <dbReference type="Pfam" id="PF05448"/>
    </source>
</evidence>
<dbReference type="Pfam" id="PF05448">
    <property type="entry name" value="AXE1"/>
    <property type="match status" value="1"/>
</dbReference>
<accession>A0A4Q7Y6Q5</accession>
<dbReference type="PANTHER" id="PTHR40111">
    <property type="entry name" value="CEPHALOSPORIN-C DEACETYLASE"/>
    <property type="match status" value="1"/>
</dbReference>
<dbReference type="PANTHER" id="PTHR40111:SF1">
    <property type="entry name" value="CEPHALOSPORIN-C DEACETYLASE"/>
    <property type="match status" value="1"/>
</dbReference>
<feature type="binding site" evidence="2">
    <location>
        <position position="95"/>
    </location>
    <ligand>
        <name>substrate</name>
    </ligand>
</feature>
<feature type="domain" description="Acetyl xylan esterase" evidence="3">
    <location>
        <begin position="1"/>
        <end position="320"/>
    </location>
</feature>
<dbReference type="EMBL" id="SHKV01000001">
    <property type="protein sequence ID" value="RZU31629.1"/>
    <property type="molecule type" value="Genomic_DNA"/>
</dbReference>
<reference evidence="4 5" key="1">
    <citation type="submission" date="2019-02" db="EMBL/GenBank/DDBJ databases">
        <title>Sequencing the genomes of 1000 actinobacteria strains.</title>
        <authorList>
            <person name="Klenk H.-P."/>
        </authorList>
    </citation>
    <scope>NUCLEOTIDE SEQUENCE [LARGE SCALE GENOMIC DNA]</scope>
    <source>
        <strain evidence="4 5">DSM 44509</strain>
    </source>
</reference>
<comment type="caution">
    <text evidence="4">The sequence shown here is derived from an EMBL/GenBank/DDBJ whole genome shotgun (WGS) entry which is preliminary data.</text>
</comment>